<dbReference type="GeneID" id="58229934"/>
<comment type="subcellular location">
    <subcellularLocation>
        <location evidence="2">Cytoplasm</location>
    </subcellularLocation>
</comment>
<dbReference type="PATRIC" id="fig|151081.8.peg.810"/>
<keyword evidence="7" id="KW-1005">Bacterial flagellum biogenesis</keyword>
<evidence type="ECO:0000259" key="11">
    <source>
        <dbReference type="Pfam" id="PF02108"/>
    </source>
</evidence>
<dbReference type="Proteomes" id="UP000033664">
    <property type="component" value="Unassembled WGS sequence"/>
</dbReference>
<keyword evidence="5" id="KW-0813">Transport</keyword>
<evidence type="ECO:0000256" key="7">
    <source>
        <dbReference type="ARBA" id="ARBA00022795"/>
    </source>
</evidence>
<dbReference type="PANTHER" id="PTHR34982:SF1">
    <property type="entry name" value="FLAGELLAR ASSEMBLY PROTEIN FLIH"/>
    <property type="match status" value="1"/>
</dbReference>
<evidence type="ECO:0000256" key="8">
    <source>
        <dbReference type="ARBA" id="ARBA00022927"/>
    </source>
</evidence>
<dbReference type="RefSeq" id="WP_045978598.1">
    <property type="nucleotide sequence ID" value="NZ_JXXY01000003.1"/>
</dbReference>
<dbReference type="GO" id="GO:0009288">
    <property type="term" value="C:bacterial-type flagellum"/>
    <property type="evidence" value="ECO:0007669"/>
    <property type="project" value="InterPro"/>
</dbReference>
<sequence length="285" mass="31891">MSESKLRRGQRLDASEAADELLENWPIPDVSADPKKYQGRSTAFGTPLEKLYKKHVEEDEQSDGEEILTPEETDFPKLTLEELEQIRQDAYEEGLKQGHEQGYVDGFDKGASEGKEAGFQEGLKQGKEQGLEDAKPIIDEQLDALKSTLEALDEPAKHIDEQVEHELIFLASELAKAITLSELKTNPDTILNALRAATEALPSNEAMCQISLHPDDLAIVTSHFSDTELNNRHWQLLGEPTLARGDCKIKQQRSSIDFTLGLRIQQVLEPFLHDSGVHVRDEPKS</sequence>
<evidence type="ECO:0000256" key="1">
    <source>
        <dbReference type="ARBA" id="ARBA00003041"/>
    </source>
</evidence>
<reference evidence="12 13" key="1">
    <citation type="journal article" date="2015" name="BMC Genomics">
        <title>Genome mining reveals unlocked bioactive potential of marine Gram-negative bacteria.</title>
        <authorList>
            <person name="Machado H."/>
            <person name="Sonnenschein E.C."/>
            <person name="Melchiorsen J."/>
            <person name="Gram L."/>
        </authorList>
    </citation>
    <scope>NUCLEOTIDE SEQUENCE [LARGE SCALE GENOMIC DNA]</scope>
    <source>
        <strain evidence="12 13">S3137</strain>
    </source>
</reference>
<organism evidence="12 13">
    <name type="scientific">Pseudoalteromonas ruthenica</name>
    <dbReference type="NCBI Taxonomy" id="151081"/>
    <lineage>
        <taxon>Bacteria</taxon>
        <taxon>Pseudomonadati</taxon>
        <taxon>Pseudomonadota</taxon>
        <taxon>Gammaproteobacteria</taxon>
        <taxon>Alteromonadales</taxon>
        <taxon>Pseudoalteromonadaceae</taxon>
        <taxon>Pseudoalteromonas</taxon>
    </lineage>
</organism>
<keyword evidence="13" id="KW-1185">Reference proteome</keyword>
<feature type="domain" description="Flagellar assembly protein FliH/Type III secretion system HrpE" evidence="11">
    <location>
        <begin position="140"/>
        <end position="267"/>
    </location>
</feature>
<feature type="compositionally biased region" description="Acidic residues" evidence="10">
    <location>
        <begin position="58"/>
        <end position="73"/>
    </location>
</feature>
<evidence type="ECO:0000256" key="4">
    <source>
        <dbReference type="ARBA" id="ARBA00016507"/>
    </source>
</evidence>
<dbReference type="PANTHER" id="PTHR34982">
    <property type="entry name" value="YOP PROTEINS TRANSLOCATION PROTEIN L"/>
    <property type="match status" value="1"/>
</dbReference>
<dbReference type="GO" id="GO:0015031">
    <property type="term" value="P:protein transport"/>
    <property type="evidence" value="ECO:0007669"/>
    <property type="project" value="UniProtKB-KW"/>
</dbReference>
<dbReference type="GO" id="GO:0003774">
    <property type="term" value="F:cytoskeletal motor activity"/>
    <property type="evidence" value="ECO:0007669"/>
    <property type="project" value="InterPro"/>
</dbReference>
<dbReference type="GO" id="GO:0071973">
    <property type="term" value="P:bacterial-type flagellum-dependent cell motility"/>
    <property type="evidence" value="ECO:0007669"/>
    <property type="project" value="InterPro"/>
</dbReference>
<dbReference type="InterPro" id="IPR018035">
    <property type="entry name" value="Flagellar_FliH/T3SS_HrpE"/>
</dbReference>
<name>A0A0F4PWW6_9GAMM</name>
<protein>
    <recommendedName>
        <fullName evidence="4">Flagellar assembly protein FliH</fullName>
    </recommendedName>
</protein>
<dbReference type="PRINTS" id="PR01003">
    <property type="entry name" value="FLGFLIH"/>
</dbReference>
<keyword evidence="12" id="KW-0969">Cilium</keyword>
<evidence type="ECO:0000256" key="5">
    <source>
        <dbReference type="ARBA" id="ARBA00022448"/>
    </source>
</evidence>
<keyword evidence="8" id="KW-0653">Protein transport</keyword>
<dbReference type="Pfam" id="PF02108">
    <property type="entry name" value="FliH"/>
    <property type="match status" value="1"/>
</dbReference>
<dbReference type="OrthoDB" id="8480773at2"/>
<gene>
    <name evidence="12" type="ORF">TW72_15645</name>
</gene>
<keyword evidence="12" id="KW-0282">Flagellum</keyword>
<accession>A0A0F4PWW6</accession>
<dbReference type="InterPro" id="IPR000563">
    <property type="entry name" value="Flag_FliH"/>
</dbReference>
<evidence type="ECO:0000313" key="13">
    <source>
        <dbReference type="Proteomes" id="UP000033664"/>
    </source>
</evidence>
<keyword evidence="9" id="KW-1006">Bacterial flagellum protein export</keyword>
<dbReference type="NCBIfam" id="NF004270">
    <property type="entry name" value="PRK05687.2-1"/>
    <property type="match status" value="1"/>
</dbReference>
<feature type="compositionally biased region" description="Basic and acidic residues" evidence="10">
    <location>
        <begin position="1"/>
        <end position="14"/>
    </location>
</feature>
<evidence type="ECO:0000256" key="9">
    <source>
        <dbReference type="ARBA" id="ARBA00023225"/>
    </source>
</evidence>
<evidence type="ECO:0000256" key="6">
    <source>
        <dbReference type="ARBA" id="ARBA00022490"/>
    </source>
</evidence>
<evidence type="ECO:0000313" key="12">
    <source>
        <dbReference type="EMBL" id="KJY97239.1"/>
    </source>
</evidence>
<evidence type="ECO:0000256" key="3">
    <source>
        <dbReference type="ARBA" id="ARBA00006602"/>
    </source>
</evidence>
<dbReference type="eggNOG" id="COG1317">
    <property type="taxonomic scope" value="Bacteria"/>
</dbReference>
<feature type="region of interest" description="Disordered" evidence="10">
    <location>
        <begin position="1"/>
        <end position="76"/>
    </location>
</feature>
<comment type="similarity">
    <text evidence="3">Belongs to the FliH family.</text>
</comment>
<keyword evidence="6" id="KW-0963">Cytoplasm</keyword>
<comment type="function">
    <text evidence="1">Needed for flagellar regrowth and assembly.</text>
</comment>
<proteinExistence type="inferred from homology"/>
<dbReference type="GO" id="GO:0005829">
    <property type="term" value="C:cytosol"/>
    <property type="evidence" value="ECO:0007669"/>
    <property type="project" value="TreeGrafter"/>
</dbReference>
<dbReference type="GO" id="GO:0044781">
    <property type="term" value="P:bacterial-type flagellum organization"/>
    <property type="evidence" value="ECO:0007669"/>
    <property type="project" value="UniProtKB-KW"/>
</dbReference>
<dbReference type="InterPro" id="IPR051472">
    <property type="entry name" value="T3SS_Stator/FliH"/>
</dbReference>
<keyword evidence="12" id="KW-0966">Cell projection</keyword>
<comment type="caution">
    <text evidence="12">The sequence shown here is derived from an EMBL/GenBank/DDBJ whole genome shotgun (WGS) entry which is preliminary data.</text>
</comment>
<evidence type="ECO:0000256" key="2">
    <source>
        <dbReference type="ARBA" id="ARBA00004496"/>
    </source>
</evidence>
<evidence type="ECO:0000256" key="10">
    <source>
        <dbReference type="SAM" id="MobiDB-lite"/>
    </source>
</evidence>
<dbReference type="EMBL" id="JXXZ01000013">
    <property type="protein sequence ID" value="KJY97239.1"/>
    <property type="molecule type" value="Genomic_DNA"/>
</dbReference>
<dbReference type="AlphaFoldDB" id="A0A0F4PWW6"/>